<keyword evidence="3" id="KW-0804">Transcription</keyword>
<feature type="domain" description="NOT2/NOT3/NOT5 C-terminal" evidence="5">
    <location>
        <begin position="358"/>
        <end position="464"/>
    </location>
</feature>
<reference evidence="6" key="1">
    <citation type="submission" date="2021-05" db="EMBL/GenBank/DDBJ databases">
        <title>The genome of the haptophyte Pavlova lutheri (Diacronema luteri, Pavlovales) - a model for lipid biosynthesis in eukaryotic algae.</title>
        <authorList>
            <person name="Hulatt C.J."/>
            <person name="Posewitz M.C."/>
        </authorList>
    </citation>
    <scope>NUCLEOTIDE SEQUENCE</scope>
    <source>
        <strain evidence="6">NIVA-4/92</strain>
    </source>
</reference>
<dbReference type="AlphaFoldDB" id="A0A8J5XV45"/>
<dbReference type="Proteomes" id="UP000751190">
    <property type="component" value="Unassembled WGS sequence"/>
</dbReference>
<gene>
    <name evidence="6" type="ORF">KFE25_000390</name>
</gene>
<dbReference type="GO" id="GO:0006355">
    <property type="term" value="P:regulation of DNA-templated transcription"/>
    <property type="evidence" value="ECO:0007669"/>
    <property type="project" value="InterPro"/>
</dbReference>
<feature type="region of interest" description="Disordered" evidence="4">
    <location>
        <begin position="471"/>
        <end position="499"/>
    </location>
</feature>
<feature type="region of interest" description="Disordered" evidence="4">
    <location>
        <begin position="280"/>
        <end position="312"/>
    </location>
</feature>
<evidence type="ECO:0000256" key="4">
    <source>
        <dbReference type="SAM" id="MobiDB-lite"/>
    </source>
</evidence>
<dbReference type="OrthoDB" id="25391at2759"/>
<feature type="compositionally biased region" description="Gly residues" evidence="4">
    <location>
        <begin position="246"/>
        <end position="257"/>
    </location>
</feature>
<evidence type="ECO:0000256" key="3">
    <source>
        <dbReference type="ARBA" id="ARBA00023163"/>
    </source>
</evidence>
<protein>
    <recommendedName>
        <fullName evidence="5">NOT2/NOT3/NOT5 C-terminal domain-containing protein</fullName>
    </recommendedName>
</protein>
<organism evidence="6 7">
    <name type="scientific">Diacronema lutheri</name>
    <name type="common">Unicellular marine alga</name>
    <name type="synonym">Monochrysis lutheri</name>
    <dbReference type="NCBI Taxonomy" id="2081491"/>
    <lineage>
        <taxon>Eukaryota</taxon>
        <taxon>Haptista</taxon>
        <taxon>Haptophyta</taxon>
        <taxon>Pavlovophyceae</taxon>
        <taxon>Pavlovales</taxon>
        <taxon>Pavlovaceae</taxon>
        <taxon>Diacronema</taxon>
    </lineage>
</organism>
<accession>A0A8J5XV45</accession>
<keyword evidence="7" id="KW-1185">Reference proteome</keyword>
<evidence type="ECO:0000259" key="5">
    <source>
        <dbReference type="Pfam" id="PF04153"/>
    </source>
</evidence>
<dbReference type="Pfam" id="PF04153">
    <property type="entry name" value="NOT2_3_5_C"/>
    <property type="match status" value="1"/>
</dbReference>
<sequence>MFFYGNQRGDGMPEPQQAGLSSVPNVGPMLAGGMPFGGMPSAANAASNRLGAQQFAGMGAGFAMNRTGLNANMGGMRASAGACGSNGFSGMGAVMRGNAPGQGAMQMGSPYMCMNGMMGTSAGLQAHGGYAQSSDLLAMINKGNMPGMGPGGLGELGGADLAVGPQFDMSDFPALANRVAMSLQQQPMQPAGMHRAAVAAMQPPEPEFAIQSEDFPALPGVAPKGRDVFAQQGGLGVGSRAHVPSDGGGGHGQHGGLIHGLLDLRHAHHMQPSHVEPGQLLAQQQQQTHKRTPPGVASGGGSGGGDSGSGSGGSMEPYGLLGLLHVIRVTDADLNYLALGTDLTTLGLNLNSPDPLYGTFASPWADGPVRSEPEYSLPQCYYMQPPALKTSHFGKFQLETLFYIFYNMPRDTLQAYAATELYNREWRYHKDLKLWFTRTGAQPGADDGKGGYVFFDINTWGKKTFQGAHAAGGAGQAGGDGESELSAGMDEGSGLVGHS</sequence>
<dbReference type="InterPro" id="IPR007282">
    <property type="entry name" value="NOT2/3/5_C"/>
</dbReference>
<evidence type="ECO:0000256" key="1">
    <source>
        <dbReference type="ARBA" id="ARBA00007682"/>
    </source>
</evidence>
<evidence type="ECO:0000313" key="6">
    <source>
        <dbReference type="EMBL" id="KAG8467074.1"/>
    </source>
</evidence>
<feature type="compositionally biased region" description="Gly residues" evidence="4">
    <location>
        <begin position="471"/>
        <end position="480"/>
    </location>
</feature>
<feature type="compositionally biased region" description="Gly residues" evidence="4">
    <location>
        <begin position="297"/>
        <end position="312"/>
    </location>
</feature>
<comment type="similarity">
    <text evidence="1">Belongs to the CNOT2/3/5 family.</text>
</comment>
<dbReference type="GO" id="GO:0030015">
    <property type="term" value="C:CCR4-NOT core complex"/>
    <property type="evidence" value="ECO:0007669"/>
    <property type="project" value="InterPro"/>
</dbReference>
<dbReference type="InterPro" id="IPR040168">
    <property type="entry name" value="Not2/3/5"/>
</dbReference>
<keyword evidence="2" id="KW-0805">Transcription regulation</keyword>
<proteinExistence type="inferred from homology"/>
<dbReference type="InterPro" id="IPR038635">
    <property type="entry name" value="CCR4-NOT_su2/3/5_C_sf"/>
</dbReference>
<dbReference type="Gene3D" id="2.30.30.1020">
    <property type="entry name" value="CCR4-NOT complex subunit 2/3/5, C-terminal domain"/>
    <property type="match status" value="1"/>
</dbReference>
<dbReference type="PANTHER" id="PTHR23326">
    <property type="entry name" value="CCR4 NOT-RELATED"/>
    <property type="match status" value="1"/>
</dbReference>
<name>A0A8J5XV45_DIALT</name>
<evidence type="ECO:0000256" key="2">
    <source>
        <dbReference type="ARBA" id="ARBA00023015"/>
    </source>
</evidence>
<dbReference type="EMBL" id="JAGTXO010000006">
    <property type="protein sequence ID" value="KAG8467074.1"/>
    <property type="molecule type" value="Genomic_DNA"/>
</dbReference>
<evidence type="ECO:0000313" key="7">
    <source>
        <dbReference type="Proteomes" id="UP000751190"/>
    </source>
</evidence>
<comment type="caution">
    <text evidence="6">The sequence shown here is derived from an EMBL/GenBank/DDBJ whole genome shotgun (WGS) entry which is preliminary data.</text>
</comment>
<feature type="region of interest" description="Disordered" evidence="4">
    <location>
        <begin position="236"/>
        <end position="257"/>
    </location>
</feature>